<name>A0A6J4J7U5_9ACTN</name>
<gene>
    <name evidence="1" type="ORF">AVDCRST_MAG52-3322</name>
</gene>
<proteinExistence type="predicted"/>
<accession>A0A6J4J7U5</accession>
<sequence>MPTSRATRVTSAAKEDSWSTIVLTVDFSSRISPRASTVIFWLRSPRATAVVTWAMLRTCPVRLDASWLTLSVRSRQVPATPLT</sequence>
<protein>
    <submittedName>
        <fullName evidence="1">Uncharacterized protein</fullName>
    </submittedName>
</protein>
<dbReference type="EMBL" id="CADCTN010000227">
    <property type="protein sequence ID" value="CAA9272586.1"/>
    <property type="molecule type" value="Genomic_DNA"/>
</dbReference>
<reference evidence="1" key="1">
    <citation type="submission" date="2020-02" db="EMBL/GenBank/DDBJ databases">
        <authorList>
            <person name="Meier V. D."/>
        </authorList>
    </citation>
    <scope>NUCLEOTIDE SEQUENCE</scope>
    <source>
        <strain evidence="1">AVDCRST_MAG52</strain>
    </source>
</reference>
<dbReference type="AlphaFoldDB" id="A0A6J4J7U5"/>
<organism evidence="1">
    <name type="scientific">uncultured Blastococcus sp</name>
    <dbReference type="NCBI Taxonomy" id="217144"/>
    <lineage>
        <taxon>Bacteria</taxon>
        <taxon>Bacillati</taxon>
        <taxon>Actinomycetota</taxon>
        <taxon>Actinomycetes</taxon>
        <taxon>Geodermatophilales</taxon>
        <taxon>Geodermatophilaceae</taxon>
        <taxon>Blastococcus</taxon>
        <taxon>environmental samples</taxon>
    </lineage>
</organism>
<evidence type="ECO:0000313" key="1">
    <source>
        <dbReference type="EMBL" id="CAA9272586.1"/>
    </source>
</evidence>